<evidence type="ECO:0000313" key="13">
    <source>
        <dbReference type="Proteomes" id="UP000177583"/>
    </source>
</evidence>
<dbReference type="PROSITE" id="PS00710">
    <property type="entry name" value="PGM_PMM"/>
    <property type="match status" value="1"/>
</dbReference>
<comment type="similarity">
    <text evidence="2 7">Belongs to the phosphohexose mutase family.</text>
</comment>
<dbReference type="InterPro" id="IPR005844">
    <property type="entry name" value="A-D-PHexomutase_a/b/a-I"/>
</dbReference>
<reference evidence="12 13" key="1">
    <citation type="journal article" date="2016" name="Nat. Commun.">
        <title>Thousands of microbial genomes shed light on interconnected biogeochemical processes in an aquifer system.</title>
        <authorList>
            <person name="Anantharaman K."/>
            <person name="Brown C.T."/>
            <person name="Hug L.A."/>
            <person name="Sharon I."/>
            <person name="Castelle C.J."/>
            <person name="Probst A.J."/>
            <person name="Thomas B.C."/>
            <person name="Singh A."/>
            <person name="Wilkins M.J."/>
            <person name="Karaoz U."/>
            <person name="Brodie E.L."/>
            <person name="Williams K.H."/>
            <person name="Hubbard S.S."/>
            <person name="Banfield J.F."/>
        </authorList>
    </citation>
    <scope>NUCLEOTIDE SEQUENCE [LARGE SCALE GENOMIC DNA]</scope>
</reference>
<keyword evidence="4 7" id="KW-0479">Metal-binding</keyword>
<evidence type="ECO:0008006" key="14">
    <source>
        <dbReference type="Google" id="ProtNLM"/>
    </source>
</evidence>
<organism evidence="12 13">
    <name type="scientific">Candidatus Lambdaproteobacteria bacterium RIFOXYD2_FULL_56_26</name>
    <dbReference type="NCBI Taxonomy" id="1817773"/>
    <lineage>
        <taxon>Bacteria</taxon>
        <taxon>Pseudomonadati</taxon>
        <taxon>Pseudomonadota</taxon>
        <taxon>Candidatus Lambdaproteobacteria</taxon>
    </lineage>
</organism>
<name>A0A1F6H1W7_9PROT</name>
<dbReference type="CDD" id="cd05799">
    <property type="entry name" value="PGM2"/>
    <property type="match status" value="1"/>
</dbReference>
<dbReference type="SUPFAM" id="SSF55957">
    <property type="entry name" value="Phosphoglucomutase, C-terminal domain"/>
    <property type="match status" value="1"/>
</dbReference>
<dbReference type="GO" id="GO:0006166">
    <property type="term" value="P:purine ribonucleoside salvage"/>
    <property type="evidence" value="ECO:0007669"/>
    <property type="project" value="TreeGrafter"/>
</dbReference>
<dbReference type="Pfam" id="PF02879">
    <property type="entry name" value="PGM_PMM_II"/>
    <property type="match status" value="1"/>
</dbReference>
<comment type="cofactor">
    <cofactor evidence="1">
        <name>Mg(2+)</name>
        <dbReference type="ChEBI" id="CHEBI:18420"/>
    </cofactor>
</comment>
<dbReference type="EMBL" id="MFNF01000004">
    <property type="protein sequence ID" value="OGH04342.1"/>
    <property type="molecule type" value="Genomic_DNA"/>
</dbReference>
<evidence type="ECO:0000313" key="12">
    <source>
        <dbReference type="EMBL" id="OGH04342.1"/>
    </source>
</evidence>
<feature type="domain" description="Alpha-D-phosphohexomutase C-terminal" evidence="8">
    <location>
        <begin position="513"/>
        <end position="548"/>
    </location>
</feature>
<evidence type="ECO:0000259" key="10">
    <source>
        <dbReference type="Pfam" id="PF02879"/>
    </source>
</evidence>
<dbReference type="GO" id="GO:0000287">
    <property type="term" value="F:magnesium ion binding"/>
    <property type="evidence" value="ECO:0007669"/>
    <property type="project" value="InterPro"/>
</dbReference>
<feature type="domain" description="Alpha-D-phosphohexomutase alpha/beta/alpha" evidence="11">
    <location>
        <begin position="323"/>
        <end position="446"/>
    </location>
</feature>
<dbReference type="InterPro" id="IPR016066">
    <property type="entry name" value="A-D-PHexomutase_CS"/>
</dbReference>
<feature type="domain" description="Alpha-D-phosphohexomutase alpha/beta/alpha" evidence="9">
    <location>
        <begin position="47"/>
        <end position="183"/>
    </location>
</feature>
<dbReference type="InterPro" id="IPR005846">
    <property type="entry name" value="A-D-PHexomutase_a/b/a-III"/>
</dbReference>
<dbReference type="PANTHER" id="PTHR45745">
    <property type="entry name" value="PHOSPHOMANNOMUTASE 45A"/>
    <property type="match status" value="1"/>
</dbReference>
<dbReference type="Pfam" id="PF02878">
    <property type="entry name" value="PGM_PMM_I"/>
    <property type="match status" value="1"/>
</dbReference>
<gene>
    <name evidence="12" type="ORF">A2557_10870</name>
</gene>
<feature type="domain" description="Alpha-D-phosphohexomutase alpha/beta/alpha" evidence="10">
    <location>
        <begin position="212"/>
        <end position="312"/>
    </location>
</feature>
<dbReference type="PANTHER" id="PTHR45745:SF1">
    <property type="entry name" value="PHOSPHOGLUCOMUTASE 2B-RELATED"/>
    <property type="match status" value="1"/>
</dbReference>
<dbReference type="InterPro" id="IPR016055">
    <property type="entry name" value="A-D-PHexomutase_a/b/a-I/II/III"/>
</dbReference>
<evidence type="ECO:0000259" key="8">
    <source>
        <dbReference type="Pfam" id="PF00408"/>
    </source>
</evidence>
<dbReference type="InterPro" id="IPR005843">
    <property type="entry name" value="A-D-PHexomutase_C"/>
</dbReference>
<dbReference type="SUPFAM" id="SSF53738">
    <property type="entry name" value="Phosphoglucomutase, first 3 domains"/>
    <property type="match status" value="3"/>
</dbReference>
<dbReference type="InterPro" id="IPR005845">
    <property type="entry name" value="A-D-PHexomutase_a/b/a-II"/>
</dbReference>
<comment type="caution">
    <text evidence="12">The sequence shown here is derived from an EMBL/GenBank/DDBJ whole genome shotgun (WGS) entry which is preliminary data.</text>
</comment>
<dbReference type="Pfam" id="PF02880">
    <property type="entry name" value="PGM_PMM_III"/>
    <property type="match status" value="1"/>
</dbReference>
<evidence type="ECO:0000256" key="3">
    <source>
        <dbReference type="ARBA" id="ARBA00022553"/>
    </source>
</evidence>
<evidence type="ECO:0000256" key="2">
    <source>
        <dbReference type="ARBA" id="ARBA00010231"/>
    </source>
</evidence>
<dbReference type="AlphaFoldDB" id="A0A1F6H1W7"/>
<proteinExistence type="inferred from homology"/>
<protein>
    <recommendedName>
        <fullName evidence="14">Phosphoglucomutase</fullName>
    </recommendedName>
</protein>
<dbReference type="GO" id="GO:0005975">
    <property type="term" value="P:carbohydrate metabolic process"/>
    <property type="evidence" value="ECO:0007669"/>
    <property type="project" value="InterPro"/>
</dbReference>
<dbReference type="Gene3D" id="3.40.120.10">
    <property type="entry name" value="Alpha-D-Glucose-1,6-Bisphosphate, subunit A, domain 3"/>
    <property type="match status" value="3"/>
</dbReference>
<evidence type="ECO:0000256" key="7">
    <source>
        <dbReference type="RuleBase" id="RU004326"/>
    </source>
</evidence>
<dbReference type="Gene3D" id="3.30.310.50">
    <property type="entry name" value="Alpha-D-phosphohexomutase, C-terminal domain"/>
    <property type="match status" value="1"/>
</dbReference>
<dbReference type="InterPro" id="IPR036900">
    <property type="entry name" value="A-D-PHexomutase_C_sf"/>
</dbReference>
<evidence type="ECO:0000256" key="6">
    <source>
        <dbReference type="ARBA" id="ARBA00023235"/>
    </source>
</evidence>
<keyword evidence="5 7" id="KW-0460">Magnesium</keyword>
<dbReference type="Pfam" id="PF00408">
    <property type="entry name" value="PGM_PMM_IV"/>
    <property type="match status" value="1"/>
</dbReference>
<keyword evidence="3" id="KW-0597">Phosphoprotein</keyword>
<dbReference type="GO" id="GO:0008973">
    <property type="term" value="F:phosphopentomutase activity"/>
    <property type="evidence" value="ECO:0007669"/>
    <property type="project" value="TreeGrafter"/>
</dbReference>
<evidence type="ECO:0000256" key="1">
    <source>
        <dbReference type="ARBA" id="ARBA00001946"/>
    </source>
</evidence>
<sequence length="575" mass="63413">MENETLKKAQAWAQDPAFAPQFRQEIQTLIDQNNQSELTDRFYKDLEFGTGGLRGILGAGSNRMNIYTVRRATQGLASYILGQKLKDPAVAIACDSRNFSQTFAEDSAQVLAANGIKVYLYESLRPTPMLSFAVRHLKATAGIVITASHNPREYNGYKVSWSDGCQVTAPHDEGIITQVNGITNFGAIKTLDLETAKAKGLVVVIGKEVDEPYYQRVQGLSFPNPSLYKDFGVVYTPLHGAGNLPVRETLKRAGFGQVQVVASQERPDGNFPTVGYPNPEEPAALEEAQKAAGPKDQLILATDPDSDRIGAMARHQGAWQKLNGNQIGQLLFDFYLGQLEQAGKLPKKGHYITTIVTSRLGAKIAQSKGIKVHEVLTGFKYIGEQMLALDSQPGETFVFGTEESHGYLFGDFVRDKDAVSAAMIFAEMAATYHAQGKSLFDRLEEIHRQFGFHSDDLVNQTYKGKEGAEKIGRIMTGLRDHAPQEIGSVKVVEVRDYERQLSFNPQTGQTLGPIRLPVSNVLAFLLEDGSRITARPSGTEPKIKFYFNLTGKDPAGLERQKQLYVADFLKKIETL</sequence>
<evidence type="ECO:0000256" key="4">
    <source>
        <dbReference type="ARBA" id="ARBA00022723"/>
    </source>
</evidence>
<evidence type="ECO:0000256" key="5">
    <source>
        <dbReference type="ARBA" id="ARBA00022842"/>
    </source>
</evidence>
<accession>A0A1F6H1W7</accession>
<evidence type="ECO:0000259" key="11">
    <source>
        <dbReference type="Pfam" id="PF02880"/>
    </source>
</evidence>
<evidence type="ECO:0000259" key="9">
    <source>
        <dbReference type="Pfam" id="PF02878"/>
    </source>
</evidence>
<dbReference type="Proteomes" id="UP000177583">
    <property type="component" value="Unassembled WGS sequence"/>
</dbReference>
<keyword evidence="6" id="KW-0413">Isomerase</keyword>